<dbReference type="OrthoDB" id="1436501at2759"/>
<evidence type="ECO:0000313" key="2">
    <source>
        <dbReference type="Proteomes" id="UP000634136"/>
    </source>
</evidence>
<proteinExistence type="predicted"/>
<accession>A0A834TMC5</accession>
<protein>
    <recommendedName>
        <fullName evidence="3">Reverse transcriptase domain-containing protein</fullName>
    </recommendedName>
</protein>
<dbReference type="Proteomes" id="UP000634136">
    <property type="component" value="Unassembled WGS sequence"/>
</dbReference>
<comment type="caution">
    <text evidence="1">The sequence shown here is derived from an EMBL/GenBank/DDBJ whole genome shotgun (WGS) entry which is preliminary data.</text>
</comment>
<gene>
    <name evidence="1" type="ORF">G2W53_021765</name>
</gene>
<sequence length="130" mass="14835">MNSPFSKYPKPVRHSQNARGIHGIKIARGAPSINHLMYADDILLFFRADKSTCDKVNKLLNQFGELASLWMNNQKSKVKFSPNITKEGAQVLTRILNYRRVNHLGRYLGDYIDGYNTAKRIASLILDNLQ</sequence>
<name>A0A834TMC5_9FABA</name>
<organism evidence="1 2">
    <name type="scientific">Senna tora</name>
    <dbReference type="NCBI Taxonomy" id="362788"/>
    <lineage>
        <taxon>Eukaryota</taxon>
        <taxon>Viridiplantae</taxon>
        <taxon>Streptophyta</taxon>
        <taxon>Embryophyta</taxon>
        <taxon>Tracheophyta</taxon>
        <taxon>Spermatophyta</taxon>
        <taxon>Magnoliopsida</taxon>
        <taxon>eudicotyledons</taxon>
        <taxon>Gunneridae</taxon>
        <taxon>Pentapetalae</taxon>
        <taxon>rosids</taxon>
        <taxon>fabids</taxon>
        <taxon>Fabales</taxon>
        <taxon>Fabaceae</taxon>
        <taxon>Caesalpinioideae</taxon>
        <taxon>Cassia clade</taxon>
        <taxon>Senna</taxon>
    </lineage>
</organism>
<dbReference type="AlphaFoldDB" id="A0A834TMC5"/>
<evidence type="ECO:0008006" key="3">
    <source>
        <dbReference type="Google" id="ProtNLM"/>
    </source>
</evidence>
<reference evidence="1" key="1">
    <citation type="submission" date="2020-09" db="EMBL/GenBank/DDBJ databases">
        <title>Genome-Enabled Discovery of Anthraquinone Biosynthesis in Senna tora.</title>
        <authorList>
            <person name="Kang S.-H."/>
            <person name="Pandey R.P."/>
            <person name="Lee C.-M."/>
            <person name="Sim J.-S."/>
            <person name="Jeong J.-T."/>
            <person name="Choi B.-S."/>
            <person name="Jung M."/>
            <person name="Ginzburg D."/>
            <person name="Zhao K."/>
            <person name="Won S.Y."/>
            <person name="Oh T.-J."/>
            <person name="Yu Y."/>
            <person name="Kim N.-H."/>
            <person name="Lee O.R."/>
            <person name="Lee T.-H."/>
            <person name="Bashyal P."/>
            <person name="Kim T.-S."/>
            <person name="Lee W.-H."/>
            <person name="Kawkins C."/>
            <person name="Kim C.-K."/>
            <person name="Kim J.S."/>
            <person name="Ahn B.O."/>
            <person name="Rhee S.Y."/>
            <person name="Sohng J.K."/>
        </authorList>
    </citation>
    <scope>NUCLEOTIDE SEQUENCE</scope>
    <source>
        <tissue evidence="1">Leaf</tissue>
    </source>
</reference>
<evidence type="ECO:0000313" key="1">
    <source>
        <dbReference type="EMBL" id="KAF7823621.1"/>
    </source>
</evidence>
<keyword evidence="2" id="KW-1185">Reference proteome</keyword>
<dbReference type="EMBL" id="JAAIUW010000007">
    <property type="protein sequence ID" value="KAF7823621.1"/>
    <property type="molecule type" value="Genomic_DNA"/>
</dbReference>